<sequence>MRRMMEKIGLLSSFQLFRKLENRRGDLRLNLQPVGDMLFMKCPDPFADKMHNSSARAAAAIVASSMFEHCALARSFKRVVCYSLGNLVLVVEDDSVATIDETECGAEEDRDVILLDARAAGAMPHRKHRGEPDPLTLGDPESEPADIHLRLRHVRVAVSRQAARECDPGLYFSGGLETQTFWVSGRPLGKRSVLRNEPGLLRKDIEQWEEQRDGVLSVMTCFLTRLRESACGEAARSPWAKKFVCEWRSGWSTVRLWYGEPEADGAVIQFSRFPYLLSEGVRQLLEDMIVSARQELRVRWGSRGH</sequence>
<name>A0AAD4ETM9_9PEZI</name>
<accession>A0AAD4ETM9</accession>
<feature type="region of interest" description="Disordered" evidence="1">
    <location>
        <begin position="123"/>
        <end position="142"/>
    </location>
</feature>
<evidence type="ECO:0000313" key="3">
    <source>
        <dbReference type="Proteomes" id="UP001197093"/>
    </source>
</evidence>
<comment type="caution">
    <text evidence="2">The sequence shown here is derived from an EMBL/GenBank/DDBJ whole genome shotgun (WGS) entry which is preliminary data.</text>
</comment>
<keyword evidence="3" id="KW-1185">Reference proteome</keyword>
<proteinExistence type="predicted"/>
<gene>
    <name evidence="2" type="ORF">NEMBOFW57_006470</name>
</gene>
<dbReference type="AlphaFoldDB" id="A0AAD4ETM9"/>
<evidence type="ECO:0000256" key="1">
    <source>
        <dbReference type="SAM" id="MobiDB-lite"/>
    </source>
</evidence>
<dbReference type="Proteomes" id="UP001197093">
    <property type="component" value="Unassembled WGS sequence"/>
</dbReference>
<dbReference type="EMBL" id="JAHCVI010000003">
    <property type="protein sequence ID" value="KAG7286970.1"/>
    <property type="molecule type" value="Genomic_DNA"/>
</dbReference>
<organism evidence="2 3">
    <name type="scientific">Staphylotrichum longicolle</name>
    <dbReference type="NCBI Taxonomy" id="669026"/>
    <lineage>
        <taxon>Eukaryota</taxon>
        <taxon>Fungi</taxon>
        <taxon>Dikarya</taxon>
        <taxon>Ascomycota</taxon>
        <taxon>Pezizomycotina</taxon>
        <taxon>Sordariomycetes</taxon>
        <taxon>Sordariomycetidae</taxon>
        <taxon>Sordariales</taxon>
        <taxon>Chaetomiaceae</taxon>
        <taxon>Staphylotrichum</taxon>
    </lineage>
</organism>
<protein>
    <submittedName>
        <fullName evidence="2">Uncharacterized protein</fullName>
    </submittedName>
</protein>
<reference evidence="2" key="1">
    <citation type="submission" date="2023-02" db="EMBL/GenBank/DDBJ databases">
        <authorList>
            <person name="Palmer J.M."/>
        </authorList>
    </citation>
    <scope>NUCLEOTIDE SEQUENCE</scope>
    <source>
        <strain evidence="2">FW57</strain>
    </source>
</reference>
<evidence type="ECO:0000313" key="2">
    <source>
        <dbReference type="EMBL" id="KAG7286970.1"/>
    </source>
</evidence>